<keyword evidence="2 6" id="KW-0812">Transmembrane</keyword>
<feature type="transmembrane region" description="Helical" evidence="6">
    <location>
        <begin position="2370"/>
        <end position="2397"/>
    </location>
</feature>
<evidence type="ECO:0000256" key="4">
    <source>
        <dbReference type="ARBA" id="ARBA00023136"/>
    </source>
</evidence>
<keyword evidence="4 6" id="KW-0472">Membrane</keyword>
<protein>
    <submittedName>
        <fullName evidence="10">Uncharacterized protein</fullName>
    </submittedName>
</protein>
<dbReference type="InterPro" id="IPR000832">
    <property type="entry name" value="GPCR_2_secretin-like"/>
</dbReference>
<dbReference type="InterPro" id="IPR000203">
    <property type="entry name" value="GPS"/>
</dbReference>
<gene>
    <name evidence="10" type="ORF">PSYICH_LOCUS14867</name>
</gene>
<feature type="transmembrane region" description="Helical" evidence="6">
    <location>
        <begin position="2327"/>
        <end position="2350"/>
    </location>
</feature>
<dbReference type="PANTHER" id="PTHR47767">
    <property type="entry name" value="ADHESION G PROTEIN-COUPLED RECEPTOR G7"/>
    <property type="match status" value="1"/>
</dbReference>
<evidence type="ECO:0000259" key="8">
    <source>
        <dbReference type="PROSITE" id="PS50221"/>
    </source>
</evidence>
<dbReference type="Gene3D" id="1.20.1070.10">
    <property type="entry name" value="Rhodopsin 7-helix transmembrane proteins"/>
    <property type="match status" value="1"/>
</dbReference>
<evidence type="ECO:0000256" key="2">
    <source>
        <dbReference type="ARBA" id="ARBA00022692"/>
    </source>
</evidence>
<feature type="transmembrane region" description="Helical" evidence="6">
    <location>
        <begin position="2417"/>
        <end position="2438"/>
    </location>
</feature>
<feature type="domain" description="G-protein coupled receptors family 2 profile 2" evidence="9">
    <location>
        <begin position="2221"/>
        <end position="2466"/>
    </location>
</feature>
<feature type="chain" id="PRO_5040511447" evidence="7">
    <location>
        <begin position="27"/>
        <end position="2491"/>
    </location>
</feature>
<name>A0A9P0D5A5_9CUCU</name>
<dbReference type="Pfam" id="PF01825">
    <property type="entry name" value="GPS"/>
    <property type="match status" value="1"/>
</dbReference>
<dbReference type="Pfam" id="PF00002">
    <property type="entry name" value="7tm_2"/>
    <property type="match status" value="1"/>
</dbReference>
<evidence type="ECO:0000256" key="1">
    <source>
        <dbReference type="ARBA" id="ARBA00004141"/>
    </source>
</evidence>
<feature type="transmembrane region" description="Helical" evidence="6">
    <location>
        <begin position="2257"/>
        <end position="2274"/>
    </location>
</feature>
<dbReference type="PANTHER" id="PTHR47767:SF1">
    <property type="entry name" value="ADHESION G PROTEIN-COUPLED RECEPTOR G7"/>
    <property type="match status" value="1"/>
</dbReference>
<dbReference type="InterPro" id="IPR017981">
    <property type="entry name" value="GPCR_2-like_7TM"/>
</dbReference>
<proteinExistence type="predicted"/>
<keyword evidence="7" id="KW-0732">Signal</keyword>
<evidence type="ECO:0000256" key="7">
    <source>
        <dbReference type="SAM" id="SignalP"/>
    </source>
</evidence>
<feature type="transmembrane region" description="Helical" evidence="6">
    <location>
        <begin position="2294"/>
        <end position="2315"/>
    </location>
</feature>
<evidence type="ECO:0000256" key="5">
    <source>
        <dbReference type="ARBA" id="ARBA00023157"/>
    </source>
</evidence>
<evidence type="ECO:0000256" key="3">
    <source>
        <dbReference type="ARBA" id="ARBA00022989"/>
    </source>
</evidence>
<evidence type="ECO:0000313" key="11">
    <source>
        <dbReference type="Proteomes" id="UP001153636"/>
    </source>
</evidence>
<feature type="signal peptide" evidence="7">
    <location>
        <begin position="1"/>
        <end position="26"/>
    </location>
</feature>
<dbReference type="EMBL" id="OV651820">
    <property type="protein sequence ID" value="CAH1114527.1"/>
    <property type="molecule type" value="Genomic_DNA"/>
</dbReference>
<sequence>MYLVRCATHLCFVKLFFVLFCISTRTSENDSLKVCQEEITDQVKWPTTPVNSCSTSEPLCINNFEITEKCCVSNETWWKNNPTCCDIQEHIKSPCPKDSFQKDNICIFVRETTYPPRCPYEEILAFDSYIQYIDAIFPIWLPVEKDKGELYGEGLFYWTENSQNYKTSYAKQFYYQDLLQDKNCLLFHNESYTEAVACTETHPAICAYEILSQKTKSFCSQVFNSSCKQSDYSTKSKCFCQINRTEKEINRIELLIPYQNLLYTSLDEICYIGLEKKGDSYIWSNSNLPITYTYWSTNSKFGKEYLFGAMSSDGWLLKSTEDEESCTLIQKSLPDVVNEISLTLSLKNETTLYAVSEELPYWKQDEISSDPMIFCFTDASSDTIIQKIDTQINVVENKLEVEFSLLNDAPGNYWCEGFLYPELNVKKSNIFHKESTNREYVAIVTTSYIPVIENPLTDGFIKQKYELFIKTLATLEKDFTTLINVFPRIYKIVKVDEAASTITLNFHLTSNTSMNEVEVYSGLLPAMNVLRESSAFFSNNFYMTTFCIGFQTNNEQDATITWPLTKVNEVAYKPREEWCLDKDGSVITMSCKGNFIDGASWVPMEKQCSSLENVQLHLILNQVLKINNPSNYMSLVRELIQKKSEEFQTVHINLIAQFLKQISEGEPINSSNIEDFANLVDEVININEDLLKQSQIDHNSTDVILYCIHKILEKSNFHDAIIRSSFSIITLLIDEFYSNSIVWTRSANGYDIEYVNLTESDLELNNFSADFDSSLIFDRNLLNEIINVNNNRIIIIAYFKGTLFNEDYLQQHASTVFSTIFPNMPSWNTSDLDNLIITMYNANNIENPDMLNCSYWSKDSENTKGYWYHNSKSKSLDSKLLCNFKKITNVGLISVDNVTARLEALVEDKQIDCSEILRRIKILLSSLSTQFQSTDISLTSNLLLRCQSDVESVSDILDQLLDLPANALFSSETVLLDTFYTIFTGINNNNIEIIKKNFAVSITDIHDVQGFHLEKCDNYCNIVLDRGKSTEKEYEISFTMSEELINQLIASLLSKIIFILFSNDALFSNKNYYKLRESSKVVGLMIDVPDLFKLNGDISIVYNIENDSINHTCEFWMMDHWDPTLPVNFLGMNQYNCKYWDFGYYTLRYNYVNVTALIEETLNENLDTYETLVILGNITQVYTKIFKAVDIDLIASYLSQIKDADNNIFDKYAFVISNIMELNREVVIESERKYSSTNRIINSITNIAGQVDGPINVCESNLIVIKTQTIANISGLIINDIGGSCNFNPILDIIPVNLNTGIILKSDQIIPETIMFTAFYTNSIFIEKMDQKNTSVIFGVHILGYDSVISKDITVYFDGANIKSEYLGCVYWTGSQTTTGWWELSGRASPSFTCNHFKQGYFTLWEANETTFNISAMLEDVYNSEDSTEKKLERLESISTYHENFKSIDIMLLSQCFLQLLQLDKINHDSITVLKRIGINYFKIPSSIKYESQSLHNATSSILDFIYNNGLSLDSNATIELESFFQIIKCDIDKNFYLITMPNNKLHCFHVPFEPEESNITVVYMQLSSINSAISVSIFDENDLFVDKKSTATSKIIGIYVSNPTNDISIDVFFNQTTVNNPNFACGFWTFVPNENGKWTYFPTNKEPTRTVCTVSNVKAVQHIALVDLTFTRVLKDIFRGPYTYFEKISAVSKLMPDFQNQFEPKNVDQIYQILNSTEVFEDIHLTIFVDIINNLMGLKREILASAQKHYNTTENLLNCIDSLIRGYKGEIFLNHNNFGLIIKSHVTGIVFKHSNKLSYTIKHILYDNQDNRKPDSLDTSLIIDNPTEIPNKLYISVYLNNALFNGKYEPSIRDEAIIVGIGVSDPTVKTSLKTYFANYEDQMNICAYWNHNDAQTGFWETITKCPCENRMNVKYFALLEEYNVTSDLQDIFVANISLDEKLVNVIGIVQNSTDILKPYDIYLISKIVGLLRECLNTTKYQVDLTSQIMSELFNVNRAILHESQLVYAATDSLLYTTDQVIMSCADDLEEPMIHTNFTIVKTDVKDGNITSLVFNDCTTTACNISFLNNENISEILTNTTFKTALVFSSELIEQIKVNDGPVNLMITLYFHDNYFNENPSRNMDTSHVMGIILEGLNTDLQGKIYLMYNIEKINVYDDRKCAFWKYQVADSPSHGFWQNDGMPTSDSGFIICEYSHLTHFVLLLAGSGSIIEQLNNSHILDIITNINSVLSLFGLFGILLTAVLFDRWRNNTGNQILINFSIAISIKNVMLYISEGIYTESDKSMACTITGGILHYSILSEFCWMLIIAILQFKRFVEVLGGPLKYVLLKACICGWVFPALPVFLIIIIDVNNYNKSEVGLCYPSGFGLYLGVWLPLVVIISINFIIFLFILYNVFHKKTEYRDQVNHDIIFQWRLAILLFSMLGLTWTLGFLSLIFGSSIFAVLFCFLATLQGFVMFMFFIVFNKNARYLYVQCFSSWMYSKGYKQGIK</sequence>
<dbReference type="CDD" id="cd15040">
    <property type="entry name" value="7tmB2_Adhesion"/>
    <property type="match status" value="1"/>
</dbReference>
<dbReference type="GO" id="GO:0007166">
    <property type="term" value="P:cell surface receptor signaling pathway"/>
    <property type="evidence" value="ECO:0007669"/>
    <property type="project" value="InterPro"/>
</dbReference>
<evidence type="ECO:0000256" key="6">
    <source>
        <dbReference type="SAM" id="Phobius"/>
    </source>
</evidence>
<keyword evidence="3 6" id="KW-1133">Transmembrane helix</keyword>
<evidence type="ECO:0000259" key="9">
    <source>
        <dbReference type="PROSITE" id="PS50261"/>
    </source>
</evidence>
<keyword evidence="5" id="KW-1015">Disulfide bond</keyword>
<accession>A0A9P0D5A5</accession>
<feature type="transmembrane region" description="Helical" evidence="6">
    <location>
        <begin position="2223"/>
        <end position="2245"/>
    </location>
</feature>
<comment type="subcellular location">
    <subcellularLocation>
        <location evidence="1">Membrane</location>
        <topology evidence="1">Multi-pass membrane protein</topology>
    </subcellularLocation>
</comment>
<dbReference type="GO" id="GO:0016020">
    <property type="term" value="C:membrane"/>
    <property type="evidence" value="ECO:0007669"/>
    <property type="project" value="UniProtKB-SubCell"/>
</dbReference>
<dbReference type="OrthoDB" id="10037534at2759"/>
<dbReference type="PROSITE" id="PS50261">
    <property type="entry name" value="G_PROTEIN_RECEP_F2_4"/>
    <property type="match status" value="1"/>
</dbReference>
<organism evidence="10 11">
    <name type="scientific">Psylliodes chrysocephalus</name>
    <dbReference type="NCBI Taxonomy" id="3402493"/>
    <lineage>
        <taxon>Eukaryota</taxon>
        <taxon>Metazoa</taxon>
        <taxon>Ecdysozoa</taxon>
        <taxon>Arthropoda</taxon>
        <taxon>Hexapoda</taxon>
        <taxon>Insecta</taxon>
        <taxon>Pterygota</taxon>
        <taxon>Neoptera</taxon>
        <taxon>Endopterygota</taxon>
        <taxon>Coleoptera</taxon>
        <taxon>Polyphaga</taxon>
        <taxon>Cucujiformia</taxon>
        <taxon>Chrysomeloidea</taxon>
        <taxon>Chrysomelidae</taxon>
        <taxon>Galerucinae</taxon>
        <taxon>Alticini</taxon>
        <taxon>Psylliodes</taxon>
    </lineage>
</organism>
<evidence type="ECO:0000313" key="10">
    <source>
        <dbReference type="EMBL" id="CAH1114527.1"/>
    </source>
</evidence>
<dbReference type="Proteomes" id="UP001153636">
    <property type="component" value="Chromosome 8"/>
</dbReference>
<reference evidence="10" key="1">
    <citation type="submission" date="2022-01" db="EMBL/GenBank/DDBJ databases">
        <authorList>
            <person name="King R."/>
        </authorList>
    </citation>
    <scope>NUCLEOTIDE SEQUENCE</scope>
</reference>
<dbReference type="InterPro" id="IPR053066">
    <property type="entry name" value="ADGR_G7"/>
</dbReference>
<feature type="transmembrane region" description="Helical" evidence="6">
    <location>
        <begin position="2444"/>
        <end position="2465"/>
    </location>
</feature>
<dbReference type="GO" id="GO:0004930">
    <property type="term" value="F:G protein-coupled receptor activity"/>
    <property type="evidence" value="ECO:0007669"/>
    <property type="project" value="InterPro"/>
</dbReference>
<keyword evidence="11" id="KW-1185">Reference proteome</keyword>
<feature type="domain" description="GAIN-B" evidence="8">
    <location>
        <begin position="2064"/>
        <end position="2211"/>
    </location>
</feature>
<dbReference type="PROSITE" id="PS50221">
    <property type="entry name" value="GAIN_B"/>
    <property type="match status" value="1"/>
</dbReference>
<dbReference type="InterPro" id="IPR057244">
    <property type="entry name" value="GAIN_B"/>
</dbReference>